<evidence type="ECO:0000256" key="2">
    <source>
        <dbReference type="SAM" id="Phobius"/>
    </source>
</evidence>
<keyword evidence="2" id="KW-1133">Transmembrane helix</keyword>
<dbReference type="AlphaFoldDB" id="A0A6I4M6B1"/>
<dbReference type="InterPro" id="IPR024735">
    <property type="entry name" value="TcpC"/>
</dbReference>
<dbReference type="Proteomes" id="UP000462055">
    <property type="component" value="Unassembled WGS sequence"/>
</dbReference>
<organism evidence="3 4">
    <name type="scientific">Actinomadura physcomitrii</name>
    <dbReference type="NCBI Taxonomy" id="2650748"/>
    <lineage>
        <taxon>Bacteria</taxon>
        <taxon>Bacillati</taxon>
        <taxon>Actinomycetota</taxon>
        <taxon>Actinomycetes</taxon>
        <taxon>Streptosporangiales</taxon>
        <taxon>Thermomonosporaceae</taxon>
        <taxon>Actinomadura</taxon>
    </lineage>
</organism>
<evidence type="ECO:0000256" key="1">
    <source>
        <dbReference type="SAM" id="MobiDB-lite"/>
    </source>
</evidence>
<feature type="region of interest" description="Disordered" evidence="1">
    <location>
        <begin position="92"/>
        <end position="112"/>
    </location>
</feature>
<accession>A0A6I4M6B1</accession>
<feature type="compositionally biased region" description="Low complexity" evidence="1">
    <location>
        <begin position="20"/>
        <end position="35"/>
    </location>
</feature>
<keyword evidence="2" id="KW-0472">Membrane</keyword>
<evidence type="ECO:0000313" key="4">
    <source>
        <dbReference type="Proteomes" id="UP000462055"/>
    </source>
</evidence>
<gene>
    <name evidence="3" type="ORF">F8568_009305</name>
</gene>
<keyword evidence="2" id="KW-0812">Transmembrane</keyword>
<dbReference type="InterPro" id="IPR035628">
    <property type="entry name" value="TcpC_C"/>
</dbReference>
<name>A0A6I4M6B1_9ACTN</name>
<feature type="transmembrane region" description="Helical" evidence="2">
    <location>
        <begin position="64"/>
        <end position="82"/>
    </location>
</feature>
<reference evidence="3" key="1">
    <citation type="submission" date="2019-12" db="EMBL/GenBank/DDBJ databases">
        <title>Actinomadura physcomitrii sp. nov., a novel actinomycete isolated from moss [Physcomitrium sphaericum (Ludw) Fuernr].</title>
        <authorList>
            <person name="Zhuang X."/>
        </authorList>
    </citation>
    <scope>NUCLEOTIDE SEQUENCE [LARGE SCALE GENOMIC DNA]</scope>
    <source>
        <strain evidence="3">LD22</strain>
    </source>
</reference>
<feature type="compositionally biased region" description="Gly residues" evidence="1">
    <location>
        <begin position="44"/>
        <end position="57"/>
    </location>
</feature>
<dbReference type="RefSeq" id="WP_151593107.1">
    <property type="nucleotide sequence ID" value="NZ_WBMS02000006.1"/>
</dbReference>
<comment type="caution">
    <text evidence="3">The sequence shown here is derived from an EMBL/GenBank/DDBJ whole genome shotgun (WGS) entry which is preliminary data.</text>
</comment>
<dbReference type="Gene3D" id="3.10.450.540">
    <property type="match status" value="1"/>
</dbReference>
<dbReference type="CDD" id="cd16386">
    <property type="entry name" value="TcpC_N"/>
    <property type="match status" value="1"/>
</dbReference>
<proteinExistence type="predicted"/>
<dbReference type="CDD" id="cd16428">
    <property type="entry name" value="TcpC_C"/>
    <property type="match status" value="1"/>
</dbReference>
<feature type="region of interest" description="Disordered" evidence="1">
    <location>
        <begin position="1"/>
        <end position="57"/>
    </location>
</feature>
<dbReference type="Pfam" id="PF12642">
    <property type="entry name" value="TpcC"/>
    <property type="match status" value="1"/>
</dbReference>
<dbReference type="EMBL" id="WBMS02000006">
    <property type="protein sequence ID" value="MWA00570.1"/>
    <property type="molecule type" value="Genomic_DNA"/>
</dbReference>
<protein>
    <submittedName>
        <fullName evidence="3">Conjugal transfer protein</fullName>
    </submittedName>
</protein>
<sequence length="347" mass="35777">MARRSAVGRGRDTAVVEETAAPAALAASADPWDAPAPERRRGRSGGSGGGSRGGGRWGGSGGRWWVWVGRAVLWALILVILVNGIRAPFERFTADDGDSAGTGATAKPEKGAGFPSSAAGAFALQFANVYLNYDQKNAPGREAQLRTFLPDGADAQFGWNGVGTLQVQSVQVAGVDARDAHNGTVTVLARTADKWLRLSVPVYAANGGALVVSGRPALLPPPTKAALPQGGVQDRDTALENELQPFLGTFFQAYASGDQAALSRFSDGTPIAGLAGSVSYVQVKEVVAAKGAADERTVTATVGWQLPGGAGAGGGGELDQAYELTVVKKGTTWYVRDIRGTTEPNAS</sequence>
<evidence type="ECO:0000313" key="3">
    <source>
        <dbReference type="EMBL" id="MWA00570.1"/>
    </source>
</evidence>
<keyword evidence="4" id="KW-1185">Reference proteome</keyword>